<feature type="domain" description="N-acetyltransferase" evidence="1">
    <location>
        <begin position="15"/>
        <end position="163"/>
    </location>
</feature>
<dbReference type="SUPFAM" id="SSF55729">
    <property type="entry name" value="Acyl-CoA N-acyltransferases (Nat)"/>
    <property type="match status" value="1"/>
</dbReference>
<dbReference type="GO" id="GO:0016747">
    <property type="term" value="F:acyltransferase activity, transferring groups other than amino-acyl groups"/>
    <property type="evidence" value="ECO:0007669"/>
    <property type="project" value="InterPro"/>
</dbReference>
<dbReference type="Pfam" id="PF13508">
    <property type="entry name" value="Acetyltransf_7"/>
    <property type="match status" value="1"/>
</dbReference>
<sequence length="198" mass="22553">MSQYPNYGLSFVVTDTVEGNRGSALTGLLYQMHEPNGQLVLDYRRLMKRKERRKTCIVTAYKGITPVGMCVCYINSAFTATYVKPEYRGKGVGSAMIRELRQYHNLANRVLTGDSGFNGWENFFARNHIMQVRTSGSTEEINAWADRGKGSLLTFLNFKKKRQYLTNTRRAQRISTKVANTASSYMAAWVKPMHEVRA</sequence>
<dbReference type="Gene3D" id="3.40.630.30">
    <property type="match status" value="1"/>
</dbReference>
<reference evidence="2 3" key="1">
    <citation type="submission" date="2017-05" db="EMBL/GenBank/DDBJ databases">
        <authorList>
            <person name="Song R."/>
            <person name="Chenine A.L."/>
            <person name="Ruprecht R.M."/>
        </authorList>
    </citation>
    <scope>NUCLEOTIDE SEQUENCE [LARGE SCALE GENOMIC DNA]</scope>
</reference>
<evidence type="ECO:0000313" key="2">
    <source>
        <dbReference type="EMBL" id="ARV77002.1"/>
    </source>
</evidence>
<accession>A0A1Y0SU30</accession>
<dbReference type="EMBL" id="MF042360">
    <property type="protein sequence ID" value="ARV77002.1"/>
    <property type="molecule type" value="Genomic_DNA"/>
</dbReference>
<gene>
    <name evidence="2" type="ORF">PHABIO_371</name>
</gene>
<organism evidence="2 3">
    <name type="scientific">Pseudomonas phage Phabio</name>
    <dbReference type="NCBI Taxonomy" id="2006668"/>
    <lineage>
        <taxon>Viruses</taxon>
        <taxon>Duplodnaviria</taxon>
        <taxon>Heunggongvirae</taxon>
        <taxon>Uroviricota</taxon>
        <taxon>Caudoviricetes</taxon>
        <taxon>Chimalliviridae</taxon>
        <taxon>Phabiovirus</taxon>
        <taxon>Phabiovirus phabio</taxon>
    </lineage>
</organism>
<dbReference type="InterPro" id="IPR000182">
    <property type="entry name" value="GNAT_dom"/>
</dbReference>
<dbReference type="CDD" id="cd04301">
    <property type="entry name" value="NAT_SF"/>
    <property type="match status" value="1"/>
</dbReference>
<dbReference type="Proteomes" id="UP000225448">
    <property type="component" value="Segment"/>
</dbReference>
<keyword evidence="3" id="KW-1185">Reference proteome</keyword>
<evidence type="ECO:0000313" key="3">
    <source>
        <dbReference type="Proteomes" id="UP000225448"/>
    </source>
</evidence>
<dbReference type="InterPro" id="IPR016181">
    <property type="entry name" value="Acyl_CoA_acyltransferase"/>
</dbReference>
<proteinExistence type="predicted"/>
<dbReference type="PROSITE" id="PS51186">
    <property type="entry name" value="GNAT"/>
    <property type="match status" value="1"/>
</dbReference>
<evidence type="ECO:0000259" key="1">
    <source>
        <dbReference type="PROSITE" id="PS51186"/>
    </source>
</evidence>
<protein>
    <recommendedName>
        <fullName evidence="1">N-acetyltransferase domain-containing protein</fullName>
    </recommendedName>
</protein>
<name>A0A1Y0SU30_9CAUD</name>